<sequence length="116" mass="13321">MESNRCAAYLRIGHFLKHRPASASKRRPLSGLDPTTHASLALKDVEHFMKLQSHSVMVYILKANALILVVYYNILREILLNGFQHPPEKSLYNCLTFAQIKRFHSDASALSWRQLD</sequence>
<comment type="caution">
    <text evidence="1">The sequence shown here is derived from an EMBL/GenBank/DDBJ whole genome shotgun (WGS) entry which is preliminary data.</text>
</comment>
<reference evidence="2" key="1">
    <citation type="journal article" date="2022" name="Mol. Ecol. Resour.">
        <title>The genomes of chicory, endive, great burdock and yacon provide insights into Asteraceae palaeo-polyploidization history and plant inulin production.</title>
        <authorList>
            <person name="Fan W."/>
            <person name="Wang S."/>
            <person name="Wang H."/>
            <person name="Wang A."/>
            <person name="Jiang F."/>
            <person name="Liu H."/>
            <person name="Zhao H."/>
            <person name="Xu D."/>
            <person name="Zhang Y."/>
        </authorList>
    </citation>
    <scope>NUCLEOTIDE SEQUENCE [LARGE SCALE GENOMIC DNA]</scope>
    <source>
        <strain evidence="2">cv. Punajuju</strain>
    </source>
</reference>
<protein>
    <submittedName>
        <fullName evidence="1">Uncharacterized protein</fullName>
    </submittedName>
</protein>
<proteinExistence type="predicted"/>
<keyword evidence="2" id="KW-1185">Reference proteome</keyword>
<gene>
    <name evidence="1" type="ORF">L2E82_38355</name>
</gene>
<name>A0ACB9AGW5_CICIN</name>
<reference evidence="1 2" key="2">
    <citation type="journal article" date="2022" name="Mol. Ecol. Resour.">
        <title>The genomes of chicory, endive, great burdock and yacon provide insights into Asteraceae paleo-polyploidization history and plant inulin production.</title>
        <authorList>
            <person name="Fan W."/>
            <person name="Wang S."/>
            <person name="Wang H."/>
            <person name="Wang A."/>
            <person name="Jiang F."/>
            <person name="Liu H."/>
            <person name="Zhao H."/>
            <person name="Xu D."/>
            <person name="Zhang Y."/>
        </authorList>
    </citation>
    <scope>NUCLEOTIDE SEQUENCE [LARGE SCALE GENOMIC DNA]</scope>
    <source>
        <strain evidence="2">cv. Punajuju</strain>
        <tissue evidence="1">Leaves</tissue>
    </source>
</reference>
<evidence type="ECO:0000313" key="1">
    <source>
        <dbReference type="EMBL" id="KAI3708849.1"/>
    </source>
</evidence>
<evidence type="ECO:0000313" key="2">
    <source>
        <dbReference type="Proteomes" id="UP001055811"/>
    </source>
</evidence>
<organism evidence="1 2">
    <name type="scientific">Cichorium intybus</name>
    <name type="common">Chicory</name>
    <dbReference type="NCBI Taxonomy" id="13427"/>
    <lineage>
        <taxon>Eukaryota</taxon>
        <taxon>Viridiplantae</taxon>
        <taxon>Streptophyta</taxon>
        <taxon>Embryophyta</taxon>
        <taxon>Tracheophyta</taxon>
        <taxon>Spermatophyta</taxon>
        <taxon>Magnoliopsida</taxon>
        <taxon>eudicotyledons</taxon>
        <taxon>Gunneridae</taxon>
        <taxon>Pentapetalae</taxon>
        <taxon>asterids</taxon>
        <taxon>campanulids</taxon>
        <taxon>Asterales</taxon>
        <taxon>Asteraceae</taxon>
        <taxon>Cichorioideae</taxon>
        <taxon>Cichorieae</taxon>
        <taxon>Cichoriinae</taxon>
        <taxon>Cichorium</taxon>
    </lineage>
</organism>
<dbReference type="Proteomes" id="UP001055811">
    <property type="component" value="Linkage Group LG07"/>
</dbReference>
<accession>A0ACB9AGW5</accession>
<dbReference type="EMBL" id="CM042015">
    <property type="protein sequence ID" value="KAI3708849.1"/>
    <property type="molecule type" value="Genomic_DNA"/>
</dbReference>